<keyword evidence="2" id="KW-0812">Transmembrane</keyword>
<feature type="transmembrane region" description="Helical" evidence="2">
    <location>
        <begin position="37"/>
        <end position="58"/>
    </location>
</feature>
<gene>
    <name evidence="3" type="ORF">LVIROSA_LOCUS4703</name>
</gene>
<keyword evidence="2" id="KW-1133">Transmembrane helix</keyword>
<keyword evidence="4" id="KW-1185">Reference proteome</keyword>
<organism evidence="3 4">
    <name type="scientific">Lactuca virosa</name>
    <dbReference type="NCBI Taxonomy" id="75947"/>
    <lineage>
        <taxon>Eukaryota</taxon>
        <taxon>Viridiplantae</taxon>
        <taxon>Streptophyta</taxon>
        <taxon>Embryophyta</taxon>
        <taxon>Tracheophyta</taxon>
        <taxon>Spermatophyta</taxon>
        <taxon>Magnoliopsida</taxon>
        <taxon>eudicotyledons</taxon>
        <taxon>Gunneridae</taxon>
        <taxon>Pentapetalae</taxon>
        <taxon>asterids</taxon>
        <taxon>campanulids</taxon>
        <taxon>Asterales</taxon>
        <taxon>Asteraceae</taxon>
        <taxon>Cichorioideae</taxon>
        <taxon>Cichorieae</taxon>
        <taxon>Lactucinae</taxon>
        <taxon>Lactuca</taxon>
    </lineage>
</organism>
<name>A0AAU9LRJ2_9ASTR</name>
<sequence>MCHFLLANTRAQYKILATKEEERRKGRGVVKEEQKMVLRQLFCVVFVILLLSVASPLMRINARRIRKPDNGEDDQKGLPSMLPRGIVPPSGPSPCHNMLYHKPTRFAPPPPPPPFDPPVPSSPPLTPPPLSPPFPFLFDPPPPPADEIICP</sequence>
<feature type="region of interest" description="Disordered" evidence="1">
    <location>
        <begin position="61"/>
        <end position="151"/>
    </location>
</feature>
<feature type="compositionally biased region" description="Pro residues" evidence="1">
    <location>
        <begin position="106"/>
        <end position="145"/>
    </location>
</feature>
<keyword evidence="2" id="KW-0472">Membrane</keyword>
<proteinExistence type="predicted"/>
<dbReference type="Proteomes" id="UP001157418">
    <property type="component" value="Unassembled WGS sequence"/>
</dbReference>
<protein>
    <submittedName>
        <fullName evidence="3">Uncharacterized protein</fullName>
    </submittedName>
</protein>
<reference evidence="3 4" key="1">
    <citation type="submission" date="2022-01" db="EMBL/GenBank/DDBJ databases">
        <authorList>
            <person name="Xiong W."/>
            <person name="Schranz E."/>
        </authorList>
    </citation>
    <scope>NUCLEOTIDE SEQUENCE [LARGE SCALE GENOMIC DNA]</scope>
</reference>
<evidence type="ECO:0000313" key="4">
    <source>
        <dbReference type="Proteomes" id="UP001157418"/>
    </source>
</evidence>
<evidence type="ECO:0000313" key="3">
    <source>
        <dbReference type="EMBL" id="CAH1416977.1"/>
    </source>
</evidence>
<evidence type="ECO:0000256" key="2">
    <source>
        <dbReference type="SAM" id="Phobius"/>
    </source>
</evidence>
<feature type="compositionally biased region" description="Basic and acidic residues" evidence="1">
    <location>
        <begin position="67"/>
        <end position="76"/>
    </location>
</feature>
<evidence type="ECO:0000256" key="1">
    <source>
        <dbReference type="SAM" id="MobiDB-lite"/>
    </source>
</evidence>
<comment type="caution">
    <text evidence="3">The sequence shown here is derived from an EMBL/GenBank/DDBJ whole genome shotgun (WGS) entry which is preliminary data.</text>
</comment>
<dbReference type="AlphaFoldDB" id="A0AAU9LRJ2"/>
<accession>A0AAU9LRJ2</accession>
<dbReference type="EMBL" id="CAKMRJ010000002">
    <property type="protein sequence ID" value="CAH1416977.1"/>
    <property type="molecule type" value="Genomic_DNA"/>
</dbReference>